<keyword evidence="4" id="KW-0547">Nucleotide-binding</keyword>
<dbReference type="PANTHER" id="PTHR43381">
    <property type="entry name" value="TRANSLATION INITIATION FACTOR IF-2-RELATED"/>
    <property type="match status" value="1"/>
</dbReference>
<accession>A0A1F5BUA8</accession>
<dbReference type="FunFam" id="3.40.50.10050:FF:000001">
    <property type="entry name" value="Translation initiation factor IF-2"/>
    <property type="match status" value="1"/>
</dbReference>
<dbReference type="InterPro" id="IPR029459">
    <property type="entry name" value="EFTU-type"/>
</dbReference>
<evidence type="ECO:0000256" key="7">
    <source>
        <dbReference type="NCBIfam" id="TIGR00487"/>
    </source>
</evidence>
<evidence type="ECO:0000256" key="8">
    <source>
        <dbReference type="RuleBase" id="RU000644"/>
    </source>
</evidence>
<dbReference type="InterPro" id="IPR000795">
    <property type="entry name" value="T_Tr_GTP-bd_dom"/>
</dbReference>
<dbReference type="SUPFAM" id="SSF52156">
    <property type="entry name" value="Initiation factor IF2/eIF5b, domain 3"/>
    <property type="match status" value="1"/>
</dbReference>
<dbReference type="Pfam" id="PF11987">
    <property type="entry name" value="IF-2"/>
    <property type="match status" value="1"/>
</dbReference>
<dbReference type="InterPro" id="IPR053905">
    <property type="entry name" value="EF-G-like_DII"/>
</dbReference>
<dbReference type="Gene3D" id="3.40.50.300">
    <property type="entry name" value="P-loop containing nucleotide triphosphate hydrolases"/>
    <property type="match status" value="1"/>
</dbReference>
<feature type="domain" description="Tr-type G" evidence="9">
    <location>
        <begin position="16"/>
        <end position="191"/>
    </location>
</feature>
<dbReference type="InterPro" id="IPR009000">
    <property type="entry name" value="Transl_B-barrel_sf"/>
</dbReference>
<dbReference type="Pfam" id="PF00009">
    <property type="entry name" value="GTP_EFTU"/>
    <property type="match status" value="1"/>
</dbReference>
<dbReference type="GO" id="GO:0003743">
    <property type="term" value="F:translation initiation factor activity"/>
    <property type="evidence" value="ECO:0007669"/>
    <property type="project" value="UniProtKB-UniRule"/>
</dbReference>
<dbReference type="Pfam" id="PF22042">
    <property type="entry name" value="EF-G_D2"/>
    <property type="match status" value="1"/>
</dbReference>
<evidence type="ECO:0000256" key="3">
    <source>
        <dbReference type="ARBA" id="ARBA00022540"/>
    </source>
</evidence>
<name>A0A1F5BUA8_9BACT</name>
<reference evidence="10 11" key="1">
    <citation type="journal article" date="2016" name="Nat. Commun.">
        <title>Thousands of microbial genomes shed light on interconnected biogeochemical processes in an aquifer system.</title>
        <authorList>
            <person name="Anantharaman K."/>
            <person name="Brown C.T."/>
            <person name="Hug L.A."/>
            <person name="Sharon I."/>
            <person name="Castelle C.J."/>
            <person name="Probst A.J."/>
            <person name="Thomas B.C."/>
            <person name="Singh A."/>
            <person name="Wilkins M.J."/>
            <person name="Karaoz U."/>
            <person name="Brodie E.L."/>
            <person name="Williams K.H."/>
            <person name="Hubbard S.S."/>
            <person name="Banfield J.F."/>
        </authorList>
    </citation>
    <scope>NUCLEOTIDE SEQUENCE [LARGE SCALE GENOMIC DNA]</scope>
</reference>
<dbReference type="GO" id="GO:0003924">
    <property type="term" value="F:GTPase activity"/>
    <property type="evidence" value="ECO:0007669"/>
    <property type="project" value="InterPro"/>
</dbReference>
<dbReference type="AlphaFoldDB" id="A0A1F5BUA8"/>
<dbReference type="FunFam" id="2.40.30.10:FF:000008">
    <property type="entry name" value="Translation initiation factor IF-2"/>
    <property type="match status" value="1"/>
</dbReference>
<dbReference type="PANTHER" id="PTHR43381:SF4">
    <property type="entry name" value="EUKARYOTIC TRANSLATION INITIATION FACTOR 5B"/>
    <property type="match status" value="1"/>
</dbReference>
<gene>
    <name evidence="10" type="ORF">A2988_01815</name>
</gene>
<dbReference type="InterPro" id="IPR027417">
    <property type="entry name" value="P-loop_NTPase"/>
</dbReference>
<dbReference type="InterPro" id="IPR000178">
    <property type="entry name" value="TF_IF2_bacterial-like"/>
</dbReference>
<comment type="function">
    <text evidence="8">One of the essential components for the initiation of protein synthesis. Protects formylmethionyl-tRNA from spontaneous hydrolysis and promotes its binding to the 30S ribosomal subunits. Also involved in the hydrolysis of GTP during the formation of the 70S ribosomal complex.</text>
</comment>
<dbReference type="FunFam" id="3.40.50.300:FF:000019">
    <property type="entry name" value="Translation initiation factor IF-2"/>
    <property type="match status" value="1"/>
</dbReference>
<comment type="similarity">
    <text evidence="1 8">Belongs to the TRAFAC class translation factor GTPase superfamily. Classic translation factor GTPase family. IF-2 subfamily.</text>
</comment>
<dbReference type="STRING" id="1797298.A2988_01815"/>
<evidence type="ECO:0000256" key="1">
    <source>
        <dbReference type="ARBA" id="ARBA00007733"/>
    </source>
</evidence>
<evidence type="ECO:0000259" key="9">
    <source>
        <dbReference type="PROSITE" id="PS51722"/>
    </source>
</evidence>
<protein>
    <recommendedName>
        <fullName evidence="2 7">Translation initiation factor IF-2</fullName>
    </recommendedName>
</protein>
<dbReference type="NCBIfam" id="TIGR00487">
    <property type="entry name" value="IF-2"/>
    <property type="match status" value="1"/>
</dbReference>
<evidence type="ECO:0000256" key="5">
    <source>
        <dbReference type="ARBA" id="ARBA00022917"/>
    </source>
</evidence>
<evidence type="ECO:0000256" key="6">
    <source>
        <dbReference type="ARBA" id="ARBA00023134"/>
    </source>
</evidence>
<evidence type="ECO:0000256" key="2">
    <source>
        <dbReference type="ARBA" id="ARBA00020675"/>
    </source>
</evidence>
<dbReference type="CDD" id="cd03692">
    <property type="entry name" value="mtIF2_IVc"/>
    <property type="match status" value="1"/>
</dbReference>
<dbReference type="InterPro" id="IPR036925">
    <property type="entry name" value="TIF_IF2_dom3_sf"/>
</dbReference>
<evidence type="ECO:0000313" key="11">
    <source>
        <dbReference type="Proteomes" id="UP000176650"/>
    </source>
</evidence>
<dbReference type="NCBIfam" id="TIGR00231">
    <property type="entry name" value="small_GTP"/>
    <property type="match status" value="1"/>
</dbReference>
<keyword evidence="3 8" id="KW-0396">Initiation factor</keyword>
<dbReference type="GO" id="GO:0005737">
    <property type="term" value="C:cytoplasm"/>
    <property type="evidence" value="ECO:0007669"/>
    <property type="project" value="UniProtKB-UniRule"/>
</dbReference>
<dbReference type="SUPFAM" id="SSF52540">
    <property type="entry name" value="P-loop containing nucleoside triphosphate hydrolases"/>
    <property type="match status" value="1"/>
</dbReference>
<proteinExistence type="inferred from homology"/>
<dbReference type="InterPro" id="IPR023115">
    <property type="entry name" value="TIF_IF2_dom3"/>
</dbReference>
<dbReference type="GO" id="GO:0005525">
    <property type="term" value="F:GTP binding"/>
    <property type="evidence" value="ECO:0007669"/>
    <property type="project" value="UniProtKB-KW"/>
</dbReference>
<dbReference type="SUPFAM" id="SSF50447">
    <property type="entry name" value="Translation proteins"/>
    <property type="match status" value="2"/>
</dbReference>
<dbReference type="Proteomes" id="UP000176650">
    <property type="component" value="Unassembled WGS sequence"/>
</dbReference>
<keyword evidence="6" id="KW-0342">GTP-binding</keyword>
<dbReference type="PRINTS" id="PR00315">
    <property type="entry name" value="ELONGATNFCT"/>
</dbReference>
<evidence type="ECO:0000313" key="10">
    <source>
        <dbReference type="EMBL" id="OGD34193.1"/>
    </source>
</evidence>
<comment type="caution">
    <text evidence="10">The sequence shown here is derived from an EMBL/GenBank/DDBJ whole genome shotgun (WGS) entry which is preliminary data.</text>
</comment>
<dbReference type="InterPro" id="IPR015760">
    <property type="entry name" value="TIF_IF2"/>
</dbReference>
<dbReference type="PROSITE" id="PS51722">
    <property type="entry name" value="G_TR_2"/>
    <property type="match status" value="1"/>
</dbReference>
<dbReference type="EMBL" id="MEYS01000002">
    <property type="protein sequence ID" value="OGD34193.1"/>
    <property type="molecule type" value="Genomic_DNA"/>
</dbReference>
<keyword evidence="5 8" id="KW-0648">Protein biosynthesis</keyword>
<dbReference type="CDD" id="cd01887">
    <property type="entry name" value="IF2_eIF5B"/>
    <property type="match status" value="1"/>
</dbReference>
<organism evidence="10 11">
    <name type="scientific">Candidatus Azambacteria bacterium RIFCSPLOWO2_01_FULL_46_25</name>
    <dbReference type="NCBI Taxonomy" id="1797298"/>
    <lineage>
        <taxon>Bacteria</taxon>
        <taxon>Candidatus Azamiibacteriota</taxon>
    </lineage>
</organism>
<sequence>MTAKQTKTKADSGLTERPPVVVIVGHIDHGKTTLLDYIRKTNIAGRESGGITQHTAAYEIEHPSTSSGQVKKITFIDTPGHEAFSSMRKRGANVADIAVLVIAADEGMKQQTNEALDQILESGSTLVVAINKIDKPEANVQRIKQQLAEKGILLEGWGGTVLSQELSAKTGKGVPEFLDLLLLATEMEELRADPKAAASGVILEAHKDAKTGIVATLLITNGTLRHGEYVVSETAMGKIKSMQDAQGDRLDAATFSSPVVITGFEELPAAGNAFVAAADKKTALALKKEKPRAGSQQLAASVTQEGKPELGVIIKSDAYGTSEALEKLINGLQFKNAGVRILKSDVGDLNESDVLLAKSSHAVIAAFKIGIPNPVAKLIQFSGVSVLSADVVYNLVDAIKEKMQDLLPPEVTRTDLGKLAVLATFKSDTSRMIVGGKITDGKIKKGAKIDVKRKGLLLFSGKISQLQHNKKDMDEVSSGNECGIMVSPLGNVGDKKIETGDDIVIYEEQAKPKALEPLEQSLS</sequence>
<evidence type="ECO:0000256" key="4">
    <source>
        <dbReference type="ARBA" id="ARBA00022741"/>
    </source>
</evidence>
<dbReference type="Gene3D" id="3.40.50.10050">
    <property type="entry name" value="Translation initiation factor IF- 2, domain 3"/>
    <property type="match status" value="1"/>
</dbReference>
<dbReference type="Pfam" id="PF14578">
    <property type="entry name" value="GTP_EFTU_D4"/>
    <property type="match status" value="1"/>
</dbReference>
<dbReference type="InterPro" id="IPR005225">
    <property type="entry name" value="Small_GTP-bd"/>
</dbReference>
<dbReference type="Gene3D" id="2.40.30.10">
    <property type="entry name" value="Translation factors"/>
    <property type="match status" value="2"/>
</dbReference>